<evidence type="ECO:0000313" key="1">
    <source>
        <dbReference type="EMBL" id="ARU61197.1"/>
    </source>
</evidence>
<organism evidence="1 2">
    <name type="scientific">Tumebacillus avium</name>
    <dbReference type="NCBI Taxonomy" id="1903704"/>
    <lineage>
        <taxon>Bacteria</taxon>
        <taxon>Bacillati</taxon>
        <taxon>Bacillota</taxon>
        <taxon>Bacilli</taxon>
        <taxon>Bacillales</taxon>
        <taxon>Alicyclobacillaceae</taxon>
        <taxon>Tumebacillus</taxon>
    </lineage>
</organism>
<gene>
    <name evidence="1" type="ORF">CBW65_09230</name>
</gene>
<dbReference type="Proteomes" id="UP000195437">
    <property type="component" value="Chromosome"/>
</dbReference>
<name>A0A1Y0IL14_9BACL</name>
<evidence type="ECO:0000313" key="2">
    <source>
        <dbReference type="Proteomes" id="UP000195437"/>
    </source>
</evidence>
<dbReference type="AlphaFoldDB" id="A0A1Y0IL14"/>
<reference evidence="2" key="1">
    <citation type="submission" date="2017-05" db="EMBL/GenBank/DDBJ databases">
        <authorList>
            <person name="Sung H."/>
        </authorList>
    </citation>
    <scope>NUCLEOTIDE SEQUENCE [LARGE SCALE GENOMIC DNA]</scope>
    <source>
        <strain evidence="2">AR23208</strain>
    </source>
</reference>
<accession>A0A1Y0IL14</accession>
<dbReference type="OrthoDB" id="1067148at2"/>
<sequence>MTVKMVGTFAEAAEVIKEMGVLPLSSFIPGHLSLEAITAKESWHTGLETDPWLWRDRFAGEGVAAYGRFFAKKPVLIDAGLFPLFQKAFGAARSAQQRYQDGLVSPAVPKIWQAIHDQPGIDVKALKKQVGMADKESKADFDKALIELQASFDVVIAGISEQLNEFGNKSGWNSTCYLLANRWLKLHGLQPSELSAEEAQEVLFQVLDGRLSADAMKYLRKVFKVK</sequence>
<dbReference type="KEGG" id="tum:CBW65_09230"/>
<dbReference type="InterPro" id="IPR056298">
    <property type="entry name" value="AlkZ-rel"/>
</dbReference>
<proteinExistence type="predicted"/>
<dbReference type="RefSeq" id="WP_087456578.1">
    <property type="nucleotide sequence ID" value="NZ_CP021434.1"/>
</dbReference>
<keyword evidence="2" id="KW-1185">Reference proteome</keyword>
<dbReference type="EMBL" id="CP021434">
    <property type="protein sequence ID" value="ARU61197.1"/>
    <property type="molecule type" value="Genomic_DNA"/>
</dbReference>
<dbReference type="Pfam" id="PF24741">
    <property type="entry name" value="AlkZ-rel"/>
    <property type="match status" value="1"/>
</dbReference>
<protein>
    <submittedName>
        <fullName evidence="1">Uncharacterized protein</fullName>
    </submittedName>
</protein>